<comment type="caution">
    <text evidence="4">The sequence shown here is derived from an EMBL/GenBank/DDBJ whole genome shotgun (WGS) entry which is preliminary data.</text>
</comment>
<dbReference type="InterPro" id="IPR018202">
    <property type="entry name" value="Ser_caboxypep_ser_AS"/>
</dbReference>
<evidence type="ECO:0000256" key="3">
    <source>
        <dbReference type="SAM" id="SignalP"/>
    </source>
</evidence>
<dbReference type="InterPro" id="IPR001563">
    <property type="entry name" value="Peptidase_S10"/>
</dbReference>
<dbReference type="PROSITE" id="PS00131">
    <property type="entry name" value="CARBOXYPEPT_SER_SER"/>
    <property type="match status" value="1"/>
</dbReference>
<dbReference type="EMBL" id="JAQMWT010000055">
    <property type="protein sequence ID" value="KAJ8612248.1"/>
    <property type="molecule type" value="Genomic_DNA"/>
</dbReference>
<dbReference type="GO" id="GO:0006508">
    <property type="term" value="P:proteolysis"/>
    <property type="evidence" value="ECO:0007669"/>
    <property type="project" value="UniProtKB-KW"/>
</dbReference>
<keyword evidence="3" id="KW-0732">Signal</keyword>
<dbReference type="PANTHER" id="PTHR11802:SF201">
    <property type="entry name" value="CARBOXYPEPTIDASE"/>
    <property type="match status" value="1"/>
</dbReference>
<feature type="chain" id="PRO_5042003279" description="Carboxypeptidase" evidence="3">
    <location>
        <begin position="16"/>
        <end position="486"/>
    </location>
</feature>
<protein>
    <recommendedName>
        <fullName evidence="2">Carboxypeptidase</fullName>
        <ecNumber evidence="2">3.4.16.-</ecNumber>
    </recommendedName>
</protein>
<dbReference type="EC" id="3.4.16.-" evidence="2"/>
<accession>A0AAD7UMU1</accession>
<organism evidence="4 5">
    <name type="scientific">Chrysophaeum taylorii</name>
    <dbReference type="NCBI Taxonomy" id="2483200"/>
    <lineage>
        <taxon>Eukaryota</taxon>
        <taxon>Sar</taxon>
        <taxon>Stramenopiles</taxon>
        <taxon>Ochrophyta</taxon>
        <taxon>Pelagophyceae</taxon>
        <taxon>Pelagomonadales</taxon>
        <taxon>Pelagomonadaceae</taxon>
        <taxon>Chrysophaeum</taxon>
    </lineage>
</organism>
<keyword evidence="5" id="KW-1185">Reference proteome</keyword>
<evidence type="ECO:0000313" key="4">
    <source>
        <dbReference type="EMBL" id="KAJ8612248.1"/>
    </source>
</evidence>
<sequence length="486" mass="53626">MVLLIISALVVVVGGAPIADEVTSLPGWELPLPSRMYSGFVDVGPAKVHYWYIESESEPSIDPTLVWTNGGPMASSMFGIMVELGPLRVDETSLLTPAFEKTGVPSLFRNDYAWTKLGSVLMFDWPPPVGFSYCAGEPSNTSACGTWNDDSMAVLAHAALRGFYALFPERRSNELYLVGESYAGVYVPRLVEQILDDDDDDLQLKGFAVGDACAGTDVLCGNLNSPRWWDVIFFFGHGQVSNLLFDAIVDTCGLSYLKHGGVPPDGCDDILDDMDRAIGGYYEYSLYDACIYEDGLRRRRLHSRAASVNMRGALNDYPCGGGPALDVWVNQSAVRRALHVPVDSVFFEEDGDDSVYTLTETNVMPIYRRASAEGLRILVYNGDADPSINSFAAQNWTASIGFNVTQPWRPWTLDSCKLMGGYVTRYEGNFDFLTIRGSGHMVPEYKPQASFQFLAAWLANTDYLPYEPDCQTPTSLKNAQYPLQST</sequence>
<dbReference type="PANTHER" id="PTHR11802">
    <property type="entry name" value="SERINE PROTEASE FAMILY S10 SERINE CARBOXYPEPTIDASE"/>
    <property type="match status" value="1"/>
</dbReference>
<evidence type="ECO:0000313" key="5">
    <source>
        <dbReference type="Proteomes" id="UP001230188"/>
    </source>
</evidence>
<reference evidence="4" key="1">
    <citation type="submission" date="2023-01" db="EMBL/GenBank/DDBJ databases">
        <title>Metagenome sequencing of chrysophaentin producing Chrysophaeum taylorii.</title>
        <authorList>
            <person name="Davison J."/>
            <person name="Bewley C."/>
        </authorList>
    </citation>
    <scope>NUCLEOTIDE SEQUENCE</scope>
    <source>
        <strain evidence="4">NIES-1699</strain>
    </source>
</reference>
<comment type="similarity">
    <text evidence="1 2">Belongs to the peptidase S10 family.</text>
</comment>
<gene>
    <name evidence="4" type="ORF">CTAYLR_002890</name>
</gene>
<feature type="signal peptide" evidence="3">
    <location>
        <begin position="1"/>
        <end position="15"/>
    </location>
</feature>
<keyword evidence="2" id="KW-0645">Protease</keyword>
<proteinExistence type="inferred from homology"/>
<dbReference type="GO" id="GO:0004185">
    <property type="term" value="F:serine-type carboxypeptidase activity"/>
    <property type="evidence" value="ECO:0007669"/>
    <property type="project" value="UniProtKB-UniRule"/>
</dbReference>
<dbReference type="Pfam" id="PF00450">
    <property type="entry name" value="Peptidase_S10"/>
    <property type="match status" value="1"/>
</dbReference>
<keyword evidence="2" id="KW-0121">Carboxypeptidase</keyword>
<dbReference type="Proteomes" id="UP001230188">
    <property type="component" value="Unassembled WGS sequence"/>
</dbReference>
<dbReference type="PROSITE" id="PS00560">
    <property type="entry name" value="CARBOXYPEPT_SER_HIS"/>
    <property type="match status" value="1"/>
</dbReference>
<dbReference type="Gene3D" id="3.40.50.1820">
    <property type="entry name" value="alpha/beta hydrolase"/>
    <property type="match status" value="1"/>
</dbReference>
<dbReference type="InterPro" id="IPR029058">
    <property type="entry name" value="AB_hydrolase_fold"/>
</dbReference>
<dbReference type="AlphaFoldDB" id="A0AAD7UMU1"/>
<dbReference type="InterPro" id="IPR033124">
    <property type="entry name" value="Ser_caboxypep_his_AS"/>
</dbReference>
<keyword evidence="2" id="KW-0378">Hydrolase</keyword>
<name>A0AAD7UMU1_9STRA</name>
<dbReference type="PRINTS" id="PR00724">
    <property type="entry name" value="CRBOXYPTASEC"/>
</dbReference>
<evidence type="ECO:0000256" key="2">
    <source>
        <dbReference type="RuleBase" id="RU361156"/>
    </source>
</evidence>
<evidence type="ECO:0000256" key="1">
    <source>
        <dbReference type="ARBA" id="ARBA00009431"/>
    </source>
</evidence>
<dbReference type="SUPFAM" id="SSF53474">
    <property type="entry name" value="alpha/beta-Hydrolases"/>
    <property type="match status" value="1"/>
</dbReference>